<dbReference type="FunFam" id="3.30.1250.10:FF:000001">
    <property type="entry name" value="SBDS, ribosome maturation factor"/>
    <property type="match status" value="1"/>
</dbReference>
<evidence type="ECO:0000256" key="2">
    <source>
        <dbReference type="ARBA" id="ARBA00004123"/>
    </source>
</evidence>
<evidence type="ECO:0000313" key="11">
    <source>
        <dbReference type="Proteomes" id="UP001372338"/>
    </source>
</evidence>
<dbReference type="Pfam" id="PF01937">
    <property type="entry name" value="ARMT1-like_dom"/>
    <property type="match status" value="1"/>
</dbReference>
<dbReference type="InterPro" id="IPR002140">
    <property type="entry name" value="Sdo1/SBDS"/>
</dbReference>
<evidence type="ECO:0000256" key="3">
    <source>
        <dbReference type="ARBA" id="ARBA00004496"/>
    </source>
</evidence>
<evidence type="ECO:0000256" key="5">
    <source>
        <dbReference type="ARBA" id="ARBA00022490"/>
    </source>
</evidence>
<evidence type="ECO:0000256" key="4">
    <source>
        <dbReference type="ARBA" id="ARBA00007433"/>
    </source>
</evidence>
<dbReference type="InterPro" id="IPR037188">
    <property type="entry name" value="Sdo1/SBDS_central_sf"/>
</dbReference>
<dbReference type="SUPFAM" id="SSF57667">
    <property type="entry name" value="beta-beta-alpha zinc fingers"/>
    <property type="match status" value="1"/>
</dbReference>
<dbReference type="Gene3D" id="1.10.10.900">
    <property type="entry name" value="SBDS protein C-terminal domain, subdomain 1"/>
    <property type="match status" value="1"/>
</dbReference>
<dbReference type="InterPro" id="IPR036075">
    <property type="entry name" value="ARMT-1-like_metal-bd_sf"/>
</dbReference>
<dbReference type="SUPFAM" id="SSF89895">
    <property type="entry name" value="FYSH domain"/>
    <property type="match status" value="1"/>
</dbReference>
<dbReference type="Gene3D" id="3.30.70.240">
    <property type="match status" value="1"/>
</dbReference>
<dbReference type="FunFam" id="1.20.1700.10:FF:000003">
    <property type="entry name" value="Pantothenate kinase 4"/>
    <property type="match status" value="1"/>
</dbReference>
<dbReference type="Proteomes" id="UP001372338">
    <property type="component" value="Unassembled WGS sequence"/>
</dbReference>
<dbReference type="FunFam" id="1.10.10.900:FF:000001">
    <property type="entry name" value="SBDS, ribosome maturation factor"/>
    <property type="match status" value="1"/>
</dbReference>
<dbReference type="Gene3D" id="1.10.285.20">
    <property type="entry name" value="Uncharacterised protein PF01937, DUF89, domain 2"/>
    <property type="match status" value="1"/>
</dbReference>
<dbReference type="GO" id="GO:0005737">
    <property type="term" value="C:cytoplasm"/>
    <property type="evidence" value="ECO:0007669"/>
    <property type="project" value="UniProtKB-SubCell"/>
</dbReference>
<dbReference type="AlphaFoldDB" id="A0AAN9I653"/>
<evidence type="ECO:0000256" key="1">
    <source>
        <dbReference type="ARBA" id="ARBA00001967"/>
    </source>
</evidence>
<comment type="subunit">
    <text evidence="8">Associates with the 60S ribosomal subunit.</text>
</comment>
<comment type="caution">
    <text evidence="10">The sequence shown here is derived from an EMBL/GenBank/DDBJ whole genome shotgun (WGS) entry which is preliminary data.</text>
</comment>
<dbReference type="InterPro" id="IPR018023">
    <property type="entry name" value="Ribosome_mat_SBDS_CS"/>
</dbReference>
<dbReference type="EMBL" id="JAYWIO010000004">
    <property type="protein sequence ID" value="KAK7268958.1"/>
    <property type="molecule type" value="Genomic_DNA"/>
</dbReference>
<accession>A0AAN9I653</accession>
<sequence length="762" mass="86052">MQVQNKSGGGAMESASELVQFPLLISTNYTANTIPWRLPSDDIHIPTPTELSWINLLLNLIPSYKKRAENDASVPDAANKAEEFAQRYGEILEDFKKDPACRGGPPDLIRLCQIREQILRELGFRDIFKSVKDEENAKAMSLFENVVRLNDAIEDEGKRLENLVRGVFAGNVFDLGSAQLAEVFAKEGMSFLATCQNLVPRPWVIDDLETFKIKWSNKSWKKVIIFVDNCGADIILGILPFARELLRRGSKVVLAANDLPSINDITYPELIEIISKLKDDEGCLVGVSTSNLLIVNSGNDLPIIDLTRVSQEIAYHANDADLVILEGMGRGLETNLNAQFKCDSLKIAMVKHPEVAEFLGSRMYDCVFKYVEPSSTLLRGPNLLSPFSERVNRKEESSSSGREMSRSLVQPIGQKRLTNVAVVRLKKHGMRFEIACYPNTVLSWRSGVEKDIDEVLQSHTVYSNVSKGVLAKSKDLNAAFGTDDQSKICLEILKKGELQVAGKERESILSSQFRDIATIVMQKTFNPETQRPYTISMIERLMREIHFAVDSNSTSKKQALELIQELQKHFPIKRCPLRIRVAAPEEEVAALLEKLNVWKTTIVSKEGSAGQLSVVFELEPGLYKDCHDFVVNNMHGRFEVLAHSLYVDGDTQVDQYNDYEDMPAPLPKETRESVLELNDKLQKQTISSVSRPTEGQQQKQNKCNTCNVSFEDAKLYREHHKSEWHKHNMKRKTRQLPPLTEEECMADMEMGDSKSDLKDYSF</sequence>
<dbReference type="PANTHER" id="PTHR10927:SF1">
    <property type="entry name" value="RIBOSOME MATURATION PROTEIN SBDS"/>
    <property type="match status" value="1"/>
</dbReference>
<comment type="subcellular location">
    <subcellularLocation>
        <location evidence="3">Cytoplasm</location>
    </subcellularLocation>
    <subcellularLocation>
        <location evidence="2">Nucleus</location>
    </subcellularLocation>
</comment>
<dbReference type="Gene3D" id="3.30.160.60">
    <property type="entry name" value="Classic Zinc Finger"/>
    <property type="match status" value="1"/>
</dbReference>
<dbReference type="InterPro" id="IPR036236">
    <property type="entry name" value="Znf_C2H2_sf"/>
</dbReference>
<keyword evidence="11" id="KW-1185">Reference proteome</keyword>
<dbReference type="NCBIfam" id="TIGR00291">
    <property type="entry name" value="RNA_SBDS"/>
    <property type="match status" value="1"/>
</dbReference>
<evidence type="ECO:0000313" key="10">
    <source>
        <dbReference type="EMBL" id="KAK7268958.1"/>
    </source>
</evidence>
<dbReference type="InterPro" id="IPR018978">
    <property type="entry name" value="SDO1/SBDS_central"/>
</dbReference>
<dbReference type="InterPro" id="IPR036786">
    <property type="entry name" value="Ribosome_mat_SBDS_N_sf"/>
</dbReference>
<dbReference type="GO" id="GO:0042256">
    <property type="term" value="P:cytosolic ribosome assembly"/>
    <property type="evidence" value="ECO:0007669"/>
    <property type="project" value="InterPro"/>
</dbReference>
<dbReference type="InterPro" id="IPR039100">
    <property type="entry name" value="Sdo1/SBDS-like"/>
</dbReference>
<dbReference type="InterPro" id="IPR046928">
    <property type="entry name" value="SDO1/SBDS_C"/>
</dbReference>
<dbReference type="InterPro" id="IPR013087">
    <property type="entry name" value="Znf_C2H2_type"/>
</dbReference>
<dbReference type="InterPro" id="IPR002791">
    <property type="entry name" value="ARMT1-like_metal-bd"/>
</dbReference>
<dbReference type="InterPro" id="IPR019783">
    <property type="entry name" value="SDO1/SBDS_N"/>
</dbReference>
<dbReference type="Pfam" id="PF09377">
    <property type="entry name" value="SBDS_domain_II"/>
    <property type="match status" value="1"/>
</dbReference>
<dbReference type="FunFam" id="3.40.50.10880:FF:000004">
    <property type="entry name" value="Pantothenate kinase"/>
    <property type="match status" value="1"/>
</dbReference>
<evidence type="ECO:0000256" key="6">
    <source>
        <dbReference type="ARBA" id="ARBA00022517"/>
    </source>
</evidence>
<dbReference type="Gene3D" id="3.30.1250.10">
    <property type="entry name" value="Ribosome maturation protein SBDS, N-terminal domain"/>
    <property type="match status" value="1"/>
</dbReference>
<dbReference type="Gene3D" id="1.20.1700.10">
    <property type="entry name" value="AF1104-like"/>
    <property type="match status" value="1"/>
</dbReference>
<proteinExistence type="inferred from homology"/>
<keyword evidence="6" id="KW-0690">Ribosome biogenesis</keyword>
<reference evidence="10 11" key="1">
    <citation type="submission" date="2024-01" db="EMBL/GenBank/DDBJ databases">
        <title>The genomes of 5 underutilized Papilionoideae crops provide insights into root nodulation and disease resistanc.</title>
        <authorList>
            <person name="Yuan L."/>
        </authorList>
    </citation>
    <scope>NUCLEOTIDE SEQUENCE [LARGE SCALE GENOMIC DNA]</scope>
    <source>
        <strain evidence="10">ZHUSHIDOU_FW_LH</strain>
        <tissue evidence="10">Leaf</tissue>
    </source>
</reference>
<dbReference type="PANTHER" id="PTHR10927">
    <property type="entry name" value="RIBOSOME MATURATION PROTEIN SBDS"/>
    <property type="match status" value="1"/>
</dbReference>
<dbReference type="SUPFAM" id="SSF111321">
    <property type="entry name" value="AF1104-like"/>
    <property type="match status" value="1"/>
</dbReference>
<gene>
    <name evidence="10" type="ORF">RIF29_21670</name>
</gene>
<dbReference type="Gene3D" id="3.40.50.10880">
    <property type="entry name" value="Uncharacterised protein PF01937, DUF89, domain 3"/>
    <property type="match status" value="1"/>
</dbReference>
<dbReference type="PROSITE" id="PS01267">
    <property type="entry name" value="UPF0023"/>
    <property type="match status" value="1"/>
</dbReference>
<dbReference type="GO" id="GO:0005634">
    <property type="term" value="C:nucleus"/>
    <property type="evidence" value="ECO:0007669"/>
    <property type="project" value="UniProtKB-SubCell"/>
</dbReference>
<feature type="domain" description="C2H2-type" evidence="9">
    <location>
        <begin position="703"/>
        <end position="725"/>
    </location>
</feature>
<dbReference type="Pfam" id="PF01172">
    <property type="entry name" value="SBDS_N"/>
    <property type="match status" value="1"/>
</dbReference>
<keyword evidence="7" id="KW-0539">Nucleus</keyword>
<comment type="similarity">
    <text evidence="4">Belongs to the SDO1/SBDS family.</text>
</comment>
<evidence type="ECO:0000259" key="9">
    <source>
        <dbReference type="PROSITE" id="PS00028"/>
    </source>
</evidence>
<keyword evidence="5" id="KW-0963">Cytoplasm</keyword>
<protein>
    <recommendedName>
        <fullName evidence="9">C2H2-type domain-containing protein</fullName>
    </recommendedName>
</protein>
<name>A0AAN9I653_CROPI</name>
<organism evidence="10 11">
    <name type="scientific">Crotalaria pallida</name>
    <name type="common">Smooth rattlebox</name>
    <name type="synonym">Crotalaria striata</name>
    <dbReference type="NCBI Taxonomy" id="3830"/>
    <lineage>
        <taxon>Eukaryota</taxon>
        <taxon>Viridiplantae</taxon>
        <taxon>Streptophyta</taxon>
        <taxon>Embryophyta</taxon>
        <taxon>Tracheophyta</taxon>
        <taxon>Spermatophyta</taxon>
        <taxon>Magnoliopsida</taxon>
        <taxon>eudicotyledons</taxon>
        <taxon>Gunneridae</taxon>
        <taxon>Pentapetalae</taxon>
        <taxon>rosids</taxon>
        <taxon>fabids</taxon>
        <taxon>Fabales</taxon>
        <taxon>Fabaceae</taxon>
        <taxon>Papilionoideae</taxon>
        <taxon>50 kb inversion clade</taxon>
        <taxon>genistoids sensu lato</taxon>
        <taxon>core genistoids</taxon>
        <taxon>Crotalarieae</taxon>
        <taxon>Crotalaria</taxon>
    </lineage>
</organism>
<evidence type="ECO:0000256" key="8">
    <source>
        <dbReference type="ARBA" id="ARBA00049708"/>
    </source>
</evidence>
<dbReference type="SUPFAM" id="SSF109728">
    <property type="entry name" value="Hypothetical protein AF0491, middle domain"/>
    <property type="match status" value="1"/>
</dbReference>
<comment type="cofactor">
    <cofactor evidence="1">
        <name>Ni(2+)</name>
        <dbReference type="ChEBI" id="CHEBI:49786"/>
    </cofactor>
</comment>
<evidence type="ECO:0000256" key="7">
    <source>
        <dbReference type="ARBA" id="ARBA00023242"/>
    </source>
</evidence>
<dbReference type="PROSITE" id="PS00028">
    <property type="entry name" value="ZINC_FINGER_C2H2_1"/>
    <property type="match status" value="1"/>
</dbReference>
<dbReference type="InterPro" id="IPR035073">
    <property type="entry name" value="At2g17340_3_helix_bundle"/>
</dbReference>
<dbReference type="Pfam" id="PF20268">
    <property type="entry name" value="SBDS_C"/>
    <property type="match status" value="1"/>
</dbReference>